<evidence type="ECO:0000256" key="6">
    <source>
        <dbReference type="ARBA" id="ARBA00023284"/>
    </source>
</evidence>
<dbReference type="InterPro" id="IPR051470">
    <property type="entry name" value="Thiol:disulfide_interchange"/>
</dbReference>
<dbReference type="Gene3D" id="3.10.450.70">
    <property type="entry name" value="Disulphide bond isomerase, DsbC/G, N-terminal"/>
    <property type="match status" value="1"/>
</dbReference>
<evidence type="ECO:0000313" key="10">
    <source>
        <dbReference type="EMBL" id="MBQ0961761.1"/>
    </source>
</evidence>
<evidence type="ECO:0000256" key="2">
    <source>
        <dbReference type="ARBA" id="ARBA00009813"/>
    </source>
</evidence>
<proteinExistence type="inferred from homology"/>
<dbReference type="InterPro" id="IPR033954">
    <property type="entry name" value="DiS-bond_Isoase_DsbC/G"/>
</dbReference>
<dbReference type="Pfam" id="PF10411">
    <property type="entry name" value="DsbC_N"/>
    <property type="match status" value="1"/>
</dbReference>
<organism evidence="10 11">
    <name type="scientific">Ideonella aquatica</name>
    <dbReference type="NCBI Taxonomy" id="2824119"/>
    <lineage>
        <taxon>Bacteria</taxon>
        <taxon>Pseudomonadati</taxon>
        <taxon>Pseudomonadota</taxon>
        <taxon>Betaproteobacteria</taxon>
        <taxon>Burkholderiales</taxon>
        <taxon>Sphaerotilaceae</taxon>
        <taxon>Ideonella</taxon>
    </lineage>
</organism>
<comment type="subcellular location">
    <subcellularLocation>
        <location evidence="1 7">Periplasm</location>
    </subcellularLocation>
</comment>
<dbReference type="GO" id="GO:0042597">
    <property type="term" value="C:periplasmic space"/>
    <property type="evidence" value="ECO:0007669"/>
    <property type="project" value="UniProtKB-SubCell"/>
</dbReference>
<gene>
    <name evidence="10" type="ORF">KAK06_22685</name>
</gene>
<accession>A0A940YPM5</accession>
<sequence length="263" mass="28001">MTRRTTSSASAAMAWLISALFSTALAQSVSGGNDVDAFAARLKAQYPATRFDAVMPAPVPNLYEVTMGKNVAYVEPTGRYFLFGHVWDMQARKDLTADRKAALDKVDPAALPKELAIRSVRGSGKRVLYVMADPQCGYCRQLERAVGDLDDVSVYTFLLPILGPESRRLAADVWCAPDKGAAWRDWMLRGVPPPAAGPSCETPFAAIERLAESMGIGATPALVAADGRKHAGALPAAELSVWLGPVGAAPRDAATTTVKTPAR</sequence>
<evidence type="ECO:0000259" key="8">
    <source>
        <dbReference type="Pfam" id="PF10411"/>
    </source>
</evidence>
<feature type="chain" id="PRO_5038167455" description="Thiol:disulfide interchange protein" evidence="7">
    <location>
        <begin position="27"/>
        <end position="263"/>
    </location>
</feature>
<keyword evidence="11" id="KW-1185">Reference proteome</keyword>
<dbReference type="RefSeq" id="WP_210804448.1">
    <property type="nucleotide sequence ID" value="NZ_JAGQDE010000038.1"/>
</dbReference>
<dbReference type="InterPro" id="IPR018950">
    <property type="entry name" value="DiS-bond_isomerase_DsbC/G_N"/>
</dbReference>
<keyword evidence="3 7" id="KW-0732">Signal</keyword>
<dbReference type="AlphaFoldDB" id="A0A940YPM5"/>
<evidence type="ECO:0000256" key="4">
    <source>
        <dbReference type="ARBA" id="ARBA00022764"/>
    </source>
</evidence>
<dbReference type="CDD" id="cd03020">
    <property type="entry name" value="DsbA_DsbC_DsbG"/>
    <property type="match status" value="1"/>
</dbReference>
<feature type="domain" description="Thioredoxin-like fold" evidence="9">
    <location>
        <begin position="121"/>
        <end position="243"/>
    </location>
</feature>
<dbReference type="InterPro" id="IPR036249">
    <property type="entry name" value="Thioredoxin-like_sf"/>
</dbReference>
<feature type="domain" description="Disulphide bond isomerase DsbC/G N-terminal" evidence="8">
    <location>
        <begin position="35"/>
        <end position="97"/>
    </location>
</feature>
<evidence type="ECO:0000256" key="7">
    <source>
        <dbReference type="RuleBase" id="RU364038"/>
    </source>
</evidence>
<comment type="function">
    <text evidence="7">Required for disulfide bond formation in some periplasmic proteins. Acts by transferring its disulfide bond to other proteins and is reduced in the process.</text>
</comment>
<dbReference type="InterPro" id="IPR009094">
    <property type="entry name" value="DiS-bond_isomerase_DsbC/G_N_sf"/>
</dbReference>
<dbReference type="PANTHER" id="PTHR35272:SF3">
    <property type="entry name" value="THIOL:DISULFIDE INTERCHANGE PROTEIN DSBC"/>
    <property type="match status" value="1"/>
</dbReference>
<keyword evidence="6 7" id="KW-0676">Redox-active center</keyword>
<dbReference type="EMBL" id="JAGQDE010000038">
    <property type="protein sequence ID" value="MBQ0961761.1"/>
    <property type="molecule type" value="Genomic_DNA"/>
</dbReference>
<dbReference type="InterPro" id="IPR012336">
    <property type="entry name" value="Thioredoxin-like_fold"/>
</dbReference>
<evidence type="ECO:0000256" key="1">
    <source>
        <dbReference type="ARBA" id="ARBA00004418"/>
    </source>
</evidence>
<dbReference type="Pfam" id="PF13098">
    <property type="entry name" value="Thioredoxin_2"/>
    <property type="match status" value="1"/>
</dbReference>
<feature type="signal peptide" evidence="7">
    <location>
        <begin position="1"/>
        <end position="26"/>
    </location>
</feature>
<comment type="similarity">
    <text evidence="2 7">Belongs to the thioredoxin family. DsbC subfamily.</text>
</comment>
<reference evidence="10" key="1">
    <citation type="submission" date="2021-04" db="EMBL/GenBank/DDBJ databases">
        <title>The genome sequence of Ideonella sp. 4Y11.</title>
        <authorList>
            <person name="Liu Y."/>
        </authorList>
    </citation>
    <scope>NUCLEOTIDE SEQUENCE</scope>
    <source>
        <strain evidence="10">4Y11</strain>
    </source>
</reference>
<evidence type="ECO:0000256" key="5">
    <source>
        <dbReference type="ARBA" id="ARBA00023157"/>
    </source>
</evidence>
<protein>
    <recommendedName>
        <fullName evidence="7">Thiol:disulfide interchange protein</fullName>
    </recommendedName>
</protein>
<keyword evidence="4 7" id="KW-0574">Periplasm</keyword>
<dbReference type="Gene3D" id="3.40.30.10">
    <property type="entry name" value="Glutaredoxin"/>
    <property type="match status" value="1"/>
</dbReference>
<comment type="caution">
    <text evidence="10">The sequence shown here is derived from an EMBL/GenBank/DDBJ whole genome shotgun (WGS) entry which is preliminary data.</text>
</comment>
<keyword evidence="5" id="KW-1015">Disulfide bond</keyword>
<dbReference type="SUPFAM" id="SSF54423">
    <property type="entry name" value="DsbC/DsbG N-terminal domain-like"/>
    <property type="match status" value="1"/>
</dbReference>
<name>A0A940YPM5_9BURK</name>
<evidence type="ECO:0000259" key="9">
    <source>
        <dbReference type="Pfam" id="PF13098"/>
    </source>
</evidence>
<dbReference type="Proteomes" id="UP000678374">
    <property type="component" value="Unassembled WGS sequence"/>
</dbReference>
<dbReference type="SUPFAM" id="SSF52833">
    <property type="entry name" value="Thioredoxin-like"/>
    <property type="match status" value="1"/>
</dbReference>
<dbReference type="PANTHER" id="PTHR35272">
    <property type="entry name" value="THIOL:DISULFIDE INTERCHANGE PROTEIN DSBC-RELATED"/>
    <property type="match status" value="1"/>
</dbReference>
<evidence type="ECO:0000313" key="11">
    <source>
        <dbReference type="Proteomes" id="UP000678374"/>
    </source>
</evidence>
<evidence type="ECO:0000256" key="3">
    <source>
        <dbReference type="ARBA" id="ARBA00022729"/>
    </source>
</evidence>